<evidence type="ECO:0000256" key="2">
    <source>
        <dbReference type="SAM" id="MobiDB-lite"/>
    </source>
</evidence>
<dbReference type="CDD" id="cd11717">
    <property type="entry name" value="THUMP_THUMPD1_like"/>
    <property type="match status" value="1"/>
</dbReference>
<reference evidence="4" key="2">
    <citation type="submission" date="2023-06" db="EMBL/GenBank/DDBJ databases">
        <authorList>
            <consortium name="Lawrence Berkeley National Laboratory"/>
            <person name="Mondo S.J."/>
            <person name="Hensen N."/>
            <person name="Bonometti L."/>
            <person name="Westerberg I."/>
            <person name="Brannstrom I.O."/>
            <person name="Guillou S."/>
            <person name="Cros-Aarteil S."/>
            <person name="Calhoun S."/>
            <person name="Haridas S."/>
            <person name="Kuo A."/>
            <person name="Pangilinan J."/>
            <person name="Riley R."/>
            <person name="Labutti K."/>
            <person name="Andreopoulos B."/>
            <person name="Lipzen A."/>
            <person name="Chen C."/>
            <person name="Yanf M."/>
            <person name="Daum C."/>
            <person name="Ng V."/>
            <person name="Clum A."/>
            <person name="Steindorff A."/>
            <person name="Ohm R."/>
            <person name="Martin F."/>
            <person name="Silar P."/>
            <person name="Natvig D."/>
            <person name="Lalanne C."/>
            <person name="Gautier V."/>
            <person name="Ament-Velasquez S.L."/>
            <person name="Kruys A."/>
            <person name="Hutchinson M.I."/>
            <person name="Powell A.J."/>
            <person name="Barry K."/>
            <person name="Miller A.N."/>
            <person name="Grigoriev I.V."/>
            <person name="Debuchy R."/>
            <person name="Gladieux P."/>
            <person name="Thoren M.H."/>
            <person name="Johannesson H."/>
        </authorList>
    </citation>
    <scope>NUCLEOTIDE SEQUENCE</scope>
    <source>
        <strain evidence="4">PSN324</strain>
    </source>
</reference>
<keyword evidence="5" id="KW-1185">Reference proteome</keyword>
<organism evidence="4 5">
    <name type="scientific">Cladorrhinum samala</name>
    <dbReference type="NCBI Taxonomy" id="585594"/>
    <lineage>
        <taxon>Eukaryota</taxon>
        <taxon>Fungi</taxon>
        <taxon>Dikarya</taxon>
        <taxon>Ascomycota</taxon>
        <taxon>Pezizomycotina</taxon>
        <taxon>Sordariomycetes</taxon>
        <taxon>Sordariomycetidae</taxon>
        <taxon>Sordariales</taxon>
        <taxon>Podosporaceae</taxon>
        <taxon>Cladorrhinum</taxon>
    </lineage>
</organism>
<protein>
    <submittedName>
        <fullName evidence="4">tRNA acetyltransferase TAN1</fullName>
    </submittedName>
</protein>
<dbReference type="PANTHER" id="PTHR13452:SF10">
    <property type="entry name" value="THUMP DOMAIN-CONTAINING PROTEIN 1"/>
    <property type="match status" value="1"/>
</dbReference>
<dbReference type="Pfam" id="PF02926">
    <property type="entry name" value="THUMP"/>
    <property type="match status" value="1"/>
</dbReference>
<keyword evidence="1" id="KW-0694">RNA-binding</keyword>
<reference evidence="4" key="1">
    <citation type="journal article" date="2023" name="Mol. Phylogenet. Evol.">
        <title>Genome-scale phylogeny and comparative genomics of the fungal order Sordariales.</title>
        <authorList>
            <person name="Hensen N."/>
            <person name="Bonometti L."/>
            <person name="Westerberg I."/>
            <person name="Brannstrom I.O."/>
            <person name="Guillou S."/>
            <person name="Cros-Aarteil S."/>
            <person name="Calhoun S."/>
            <person name="Haridas S."/>
            <person name="Kuo A."/>
            <person name="Mondo S."/>
            <person name="Pangilinan J."/>
            <person name="Riley R."/>
            <person name="LaButti K."/>
            <person name="Andreopoulos B."/>
            <person name="Lipzen A."/>
            <person name="Chen C."/>
            <person name="Yan M."/>
            <person name="Daum C."/>
            <person name="Ng V."/>
            <person name="Clum A."/>
            <person name="Steindorff A."/>
            <person name="Ohm R.A."/>
            <person name="Martin F."/>
            <person name="Silar P."/>
            <person name="Natvig D.O."/>
            <person name="Lalanne C."/>
            <person name="Gautier V."/>
            <person name="Ament-Velasquez S.L."/>
            <person name="Kruys A."/>
            <person name="Hutchinson M.I."/>
            <person name="Powell A.J."/>
            <person name="Barry K."/>
            <person name="Miller A.N."/>
            <person name="Grigoriev I.V."/>
            <person name="Debuchy R."/>
            <person name="Gladieux P."/>
            <person name="Hiltunen Thoren M."/>
            <person name="Johannesson H."/>
        </authorList>
    </citation>
    <scope>NUCLEOTIDE SEQUENCE</scope>
    <source>
        <strain evidence="4">PSN324</strain>
    </source>
</reference>
<dbReference type="Gene3D" id="3.30.2300.10">
    <property type="entry name" value="THUMP superfamily"/>
    <property type="match status" value="1"/>
</dbReference>
<name>A0AAV9HXJ4_9PEZI</name>
<feature type="compositionally biased region" description="Polar residues" evidence="2">
    <location>
        <begin position="1"/>
        <end position="12"/>
    </location>
</feature>
<feature type="compositionally biased region" description="Basic and acidic residues" evidence="2">
    <location>
        <begin position="229"/>
        <end position="245"/>
    </location>
</feature>
<dbReference type="FunFam" id="3.30.2300.10:FF:000001">
    <property type="entry name" value="THUMP domain-containing protein 1"/>
    <property type="match status" value="1"/>
</dbReference>
<feature type="region of interest" description="Disordered" evidence="2">
    <location>
        <begin position="195"/>
        <end position="249"/>
    </location>
</feature>
<dbReference type="SMART" id="SM00981">
    <property type="entry name" value="THUMP"/>
    <property type="match status" value="1"/>
</dbReference>
<feature type="compositionally biased region" description="Basic and acidic residues" evidence="2">
    <location>
        <begin position="207"/>
        <end position="221"/>
    </location>
</feature>
<dbReference type="InterPro" id="IPR004114">
    <property type="entry name" value="THUMP_dom"/>
</dbReference>
<feature type="region of interest" description="Disordered" evidence="2">
    <location>
        <begin position="1"/>
        <end position="35"/>
    </location>
</feature>
<dbReference type="PROSITE" id="PS51165">
    <property type="entry name" value="THUMP"/>
    <property type="match status" value="1"/>
</dbReference>
<proteinExistence type="predicted"/>
<accession>A0AAV9HXJ4</accession>
<comment type="caution">
    <text evidence="4">The sequence shown here is derived from an EMBL/GenBank/DDBJ whole genome shotgun (WGS) entry which is preliminary data.</text>
</comment>
<dbReference type="Proteomes" id="UP001321749">
    <property type="component" value="Unassembled WGS sequence"/>
</dbReference>
<dbReference type="EMBL" id="MU864950">
    <property type="protein sequence ID" value="KAK4464227.1"/>
    <property type="molecule type" value="Genomic_DNA"/>
</dbReference>
<dbReference type="PANTHER" id="PTHR13452">
    <property type="entry name" value="THUMP DOMAIN CONTAINING PROTEIN 1-RELATED"/>
    <property type="match status" value="1"/>
</dbReference>
<dbReference type="SUPFAM" id="SSF143437">
    <property type="entry name" value="THUMP domain-like"/>
    <property type="match status" value="1"/>
</dbReference>
<dbReference type="InterPro" id="IPR040183">
    <property type="entry name" value="THUMPD1-like"/>
</dbReference>
<evidence type="ECO:0000313" key="5">
    <source>
        <dbReference type="Proteomes" id="UP001321749"/>
    </source>
</evidence>
<gene>
    <name evidence="4" type="ORF">QBC42DRAFT_50094</name>
</gene>
<evidence type="ECO:0000259" key="3">
    <source>
        <dbReference type="PROSITE" id="PS51165"/>
    </source>
</evidence>
<sequence>MNIFANNSPIQSGGNGGKWQTPHQQAKAVKHQEASLQPGEPGIWITCARHQENRAAREVAILFAETAEKMYGIKNIHDAEKGEDDGNEDEDDIEAAIQKELEALNSNRKGTDGGHNFTPLKMNVDCLLFVKTKAPIEPTAFVRRICEDAKSSAESGQMKCRYVNRLTPVTVTGKATEQGLADVAREALEPFFDLSGKRKPAVEGEGDNGKDPRAGETTEAKAEEDEKPETEKSENDNGAHTKENKGFTFAIRPSIRNHSRLKRDVVIDTIAGMINDDRHKVNLSSPDKVILVDVYQTVCGISVVDGDWDELKRYNLTELYGLGNLKSGGAKGRESKAEDA</sequence>
<evidence type="ECO:0000256" key="1">
    <source>
        <dbReference type="PROSITE-ProRule" id="PRU00529"/>
    </source>
</evidence>
<dbReference type="AlphaFoldDB" id="A0AAV9HXJ4"/>
<dbReference type="GO" id="GO:0003723">
    <property type="term" value="F:RNA binding"/>
    <property type="evidence" value="ECO:0007669"/>
    <property type="project" value="UniProtKB-UniRule"/>
</dbReference>
<evidence type="ECO:0000313" key="4">
    <source>
        <dbReference type="EMBL" id="KAK4464227.1"/>
    </source>
</evidence>
<feature type="domain" description="THUMP" evidence="3">
    <location>
        <begin position="182"/>
        <end position="305"/>
    </location>
</feature>
<dbReference type="GO" id="GO:0006400">
    <property type="term" value="P:tRNA modification"/>
    <property type="evidence" value="ECO:0007669"/>
    <property type="project" value="InterPro"/>
</dbReference>